<dbReference type="EMBL" id="GISG01066187">
    <property type="protein sequence ID" value="MBA4628486.1"/>
    <property type="molecule type" value="Transcribed_RNA"/>
</dbReference>
<name>A0A7C9CXR0_OPUST</name>
<reference evidence="1" key="1">
    <citation type="journal article" date="2013" name="J. Plant Res.">
        <title>Effect of fungi and light on seed germination of three Opuntia species from semiarid lands of central Mexico.</title>
        <authorList>
            <person name="Delgado-Sanchez P."/>
            <person name="Jimenez-Bremont J.F."/>
            <person name="Guerrero-Gonzalez Mde L."/>
            <person name="Flores J."/>
        </authorList>
    </citation>
    <scope>NUCLEOTIDE SEQUENCE</scope>
    <source>
        <tissue evidence="1">Cladode</tissue>
    </source>
</reference>
<protein>
    <submittedName>
        <fullName evidence="1">Uncharacterized protein</fullName>
    </submittedName>
</protein>
<dbReference type="AlphaFoldDB" id="A0A7C9CXR0"/>
<sequence length="100" mass="11481">MTLDLKATIDEDEEAAEWSLPLDHHQHWRSFHHPPADHHHHGRSFHCCPPSLACLESELHGQILELVQAIWVRLGPSAVHVCCYCPPFLLQSHCGRRVRV</sequence>
<proteinExistence type="predicted"/>
<evidence type="ECO:0000313" key="1">
    <source>
        <dbReference type="EMBL" id="MBA4628486.1"/>
    </source>
</evidence>
<reference evidence="1" key="2">
    <citation type="submission" date="2020-07" db="EMBL/GenBank/DDBJ databases">
        <authorList>
            <person name="Vera ALvarez R."/>
            <person name="Arias-Moreno D.M."/>
            <person name="Jimenez-Jacinto V."/>
            <person name="Jimenez-Bremont J.F."/>
            <person name="Swaminathan K."/>
            <person name="Moose S.P."/>
            <person name="Guerrero-Gonzalez M.L."/>
            <person name="Marino-Ramirez L."/>
            <person name="Landsman D."/>
            <person name="Rodriguez-Kessler M."/>
            <person name="Delgado-Sanchez P."/>
        </authorList>
    </citation>
    <scope>NUCLEOTIDE SEQUENCE</scope>
    <source>
        <tissue evidence="1">Cladode</tissue>
    </source>
</reference>
<accession>A0A7C9CXR0</accession>
<organism evidence="1">
    <name type="scientific">Opuntia streptacantha</name>
    <name type="common">Prickly pear cactus</name>
    <name type="synonym">Opuntia cardona</name>
    <dbReference type="NCBI Taxonomy" id="393608"/>
    <lineage>
        <taxon>Eukaryota</taxon>
        <taxon>Viridiplantae</taxon>
        <taxon>Streptophyta</taxon>
        <taxon>Embryophyta</taxon>
        <taxon>Tracheophyta</taxon>
        <taxon>Spermatophyta</taxon>
        <taxon>Magnoliopsida</taxon>
        <taxon>eudicotyledons</taxon>
        <taxon>Gunneridae</taxon>
        <taxon>Pentapetalae</taxon>
        <taxon>Caryophyllales</taxon>
        <taxon>Cactineae</taxon>
        <taxon>Cactaceae</taxon>
        <taxon>Opuntioideae</taxon>
        <taxon>Opuntia</taxon>
    </lineage>
</organism>